<accession>A0ABX4VXT1</accession>
<gene>
    <name evidence="1" type="ORF">CXK93_12030</name>
</gene>
<protein>
    <recommendedName>
        <fullName evidence="3">Lipoprotein</fullName>
    </recommendedName>
</protein>
<evidence type="ECO:0000313" key="1">
    <source>
        <dbReference type="EMBL" id="PNF84994.1"/>
    </source>
</evidence>
<evidence type="ECO:0008006" key="3">
    <source>
        <dbReference type="Google" id="ProtNLM"/>
    </source>
</evidence>
<dbReference type="EMBL" id="POUI01000002">
    <property type="protein sequence ID" value="PNF84994.1"/>
    <property type="molecule type" value="Genomic_DNA"/>
</dbReference>
<evidence type="ECO:0000313" key="2">
    <source>
        <dbReference type="Proteomes" id="UP000236021"/>
    </source>
</evidence>
<organism evidence="1 2">
    <name type="scientific">Stutzerimonas decontaminans</name>
    <dbReference type="NCBI Taxonomy" id="3022791"/>
    <lineage>
        <taxon>Bacteria</taxon>
        <taxon>Pseudomonadati</taxon>
        <taxon>Pseudomonadota</taxon>
        <taxon>Gammaproteobacteria</taxon>
        <taxon>Pseudomonadales</taxon>
        <taxon>Pseudomonadaceae</taxon>
        <taxon>Stutzerimonas</taxon>
    </lineage>
</organism>
<dbReference type="PROSITE" id="PS51257">
    <property type="entry name" value="PROKAR_LIPOPROTEIN"/>
    <property type="match status" value="1"/>
</dbReference>
<sequence>MRLLYIGTAILLTLASGCSNHQYKTYSGNIDDPSILILDLSNGTADAPVIYFDTMQYRDLGVPFHRLLLAVQVDGKALPNAGRHSLMNFSGYQALRLPPGKHTLEWCWVSMNKLGTGGGMCGLGANGIELEAGKRYLATWSAATSIKGPPQREQMEIRVTSYVLDRDTKVQVYP</sequence>
<name>A0ABX4VXT1_9GAMM</name>
<comment type="caution">
    <text evidence="1">The sequence shown here is derived from an EMBL/GenBank/DDBJ whole genome shotgun (WGS) entry which is preliminary data.</text>
</comment>
<proteinExistence type="predicted"/>
<dbReference type="RefSeq" id="WP_038661405.1">
    <property type="nucleotide sequence ID" value="NZ_CP007509.1"/>
</dbReference>
<reference evidence="1 2" key="1">
    <citation type="submission" date="2018-01" db="EMBL/GenBank/DDBJ databases">
        <title>Denitrification phenotypes of diverse strains of Pseudomonas stutzeri.</title>
        <authorList>
            <person name="Milligan D.A."/>
            <person name="Bergaust L."/>
            <person name="Bakken L.R."/>
            <person name="Frostegard A."/>
        </authorList>
    </citation>
    <scope>NUCLEOTIDE SEQUENCE [LARGE SCALE GENOMIC DNA]</scope>
    <source>
        <strain evidence="1 2">ST27MN3</strain>
    </source>
</reference>
<keyword evidence="2" id="KW-1185">Reference proteome</keyword>
<dbReference type="Proteomes" id="UP000236021">
    <property type="component" value="Unassembled WGS sequence"/>
</dbReference>